<accession>A0A0F9VY22</accession>
<sequence>MTSAVLELNDHTINLYQDGDLISSSPGFALSLAGQTQFGQSAAEQSRLHPVNTHNEFWHRLSMTPLTRPLAHYRHNADIAHAHLLNIAESSDFEGDVVIAVPGSFSRDQLAILGGVLAKSPFRAAAMMDTGLFYAKSHMAGQQRLVFADLQLHQFSLTLLSRDQQQIRRESVAVVQGAGWSNVANALVQVINDAFIQQSRFNPQHSAFWEQHLYNELPDYLQQIRTGQADFMVSITTDKATHQARVSVAELVESLEPVFRRINQQLQMLLGDTPAPVLISERAAAIPGLENSLQVRQSPLGGEQLAQACVQASASLSVNGSDMPFISVWRQPEAAAEADLQTAPARVVATHMVLDHNAYPIAVSDDNETVTPSASASVLIQARAIAAGRTLFAGDTLSVDEGVELSLIRVHHGGA</sequence>
<gene>
    <name evidence="1" type="ORF">LCGC14_0041190</name>
</gene>
<dbReference type="EMBL" id="LAZR01000008">
    <property type="protein sequence ID" value="KKO09000.1"/>
    <property type="molecule type" value="Genomic_DNA"/>
</dbReference>
<dbReference type="AlphaFoldDB" id="A0A0F9VY22"/>
<proteinExistence type="predicted"/>
<reference evidence="1" key="1">
    <citation type="journal article" date="2015" name="Nature">
        <title>Complex archaea that bridge the gap between prokaryotes and eukaryotes.</title>
        <authorList>
            <person name="Spang A."/>
            <person name="Saw J.H."/>
            <person name="Jorgensen S.L."/>
            <person name="Zaremba-Niedzwiedzka K."/>
            <person name="Martijn J."/>
            <person name="Lind A.E."/>
            <person name="van Eijk R."/>
            <person name="Schleper C."/>
            <person name="Guy L."/>
            <person name="Ettema T.J."/>
        </authorList>
    </citation>
    <scope>NUCLEOTIDE SEQUENCE</scope>
</reference>
<protein>
    <submittedName>
        <fullName evidence="1">Uncharacterized protein</fullName>
    </submittedName>
</protein>
<evidence type="ECO:0000313" key="1">
    <source>
        <dbReference type="EMBL" id="KKO09000.1"/>
    </source>
</evidence>
<organism evidence="1">
    <name type="scientific">marine sediment metagenome</name>
    <dbReference type="NCBI Taxonomy" id="412755"/>
    <lineage>
        <taxon>unclassified sequences</taxon>
        <taxon>metagenomes</taxon>
        <taxon>ecological metagenomes</taxon>
    </lineage>
</organism>
<name>A0A0F9VY22_9ZZZZ</name>
<comment type="caution">
    <text evidence="1">The sequence shown here is derived from an EMBL/GenBank/DDBJ whole genome shotgun (WGS) entry which is preliminary data.</text>
</comment>